<reference evidence="3 5" key="1">
    <citation type="submission" date="2023-09" db="EMBL/GenBank/DDBJ databases">
        <title>Demequina sp. a novel bacteria isolated from Capsicum annuum.</title>
        <authorList>
            <person name="Humaira Z."/>
            <person name="Lee J."/>
            <person name="Cho D."/>
        </authorList>
    </citation>
    <scope>NUCLEOTIDE SEQUENCE [LARGE SCALE GENOMIC DNA]</scope>
    <source>
        <strain evidence="3 5">OYTSA14</strain>
        <strain evidence="4">PMTSA13</strain>
    </source>
</reference>
<protein>
    <recommendedName>
        <fullName evidence="6">Secreted protein</fullName>
    </recommendedName>
</protein>
<name>A0AA96F750_9MICO</name>
<proteinExistence type="predicted"/>
<evidence type="ECO:0000313" key="3">
    <source>
        <dbReference type="EMBL" id="WNM24368.1"/>
    </source>
</evidence>
<dbReference type="Proteomes" id="UP001303408">
    <property type="component" value="Chromosome"/>
</dbReference>
<keyword evidence="2" id="KW-0732">Signal</keyword>
<dbReference type="KEGG" id="dcp:RN607_13445"/>
<dbReference type="RefSeq" id="WP_313498008.1">
    <property type="nucleotide sequence ID" value="NZ_CP134879.1"/>
</dbReference>
<keyword evidence="5" id="KW-1185">Reference proteome</keyword>
<dbReference type="PROSITE" id="PS51257">
    <property type="entry name" value="PROKAR_LIPOPROTEIN"/>
    <property type="match status" value="1"/>
</dbReference>
<evidence type="ECO:0000313" key="4">
    <source>
        <dbReference type="EMBL" id="WNM27190.1"/>
    </source>
</evidence>
<feature type="region of interest" description="Disordered" evidence="1">
    <location>
        <begin position="19"/>
        <end position="80"/>
    </location>
</feature>
<gene>
    <name evidence="3" type="ORF">RN606_13540</name>
    <name evidence="4" type="ORF">RN607_13445</name>
</gene>
<evidence type="ECO:0000256" key="2">
    <source>
        <dbReference type="SAM" id="SignalP"/>
    </source>
</evidence>
<organism evidence="3 5">
    <name type="scientific">Demequina capsici</name>
    <dbReference type="NCBI Taxonomy" id="3075620"/>
    <lineage>
        <taxon>Bacteria</taxon>
        <taxon>Bacillati</taxon>
        <taxon>Actinomycetota</taxon>
        <taxon>Actinomycetes</taxon>
        <taxon>Micrococcales</taxon>
        <taxon>Demequinaceae</taxon>
        <taxon>Demequina</taxon>
    </lineage>
</organism>
<accession>A0AA96FD09</accession>
<dbReference type="EMBL" id="CP134879">
    <property type="protein sequence ID" value="WNM24368.1"/>
    <property type="molecule type" value="Genomic_DNA"/>
</dbReference>
<evidence type="ECO:0000256" key="1">
    <source>
        <dbReference type="SAM" id="MobiDB-lite"/>
    </source>
</evidence>
<feature type="signal peptide" evidence="2">
    <location>
        <begin position="1"/>
        <end position="19"/>
    </location>
</feature>
<sequence>MNAKHGLLVAVAAASFALSGCTGDTPEPSTTPTTSATASSTPSTSTSSTPSESPSATPSSDGVATDSAAPTPTATAGSGRVSAVVALTRYGVTNGELTAAGFVQDVVEEGGYCTITATRGDRSASASGLGTPSAASTDCGEGLSIDTAQLGSGDWKVVLSYRSDGYEGASAPVTVTVP</sequence>
<feature type="compositionally biased region" description="Low complexity" evidence="1">
    <location>
        <begin position="19"/>
        <end position="79"/>
    </location>
</feature>
<accession>A0AA96F750</accession>
<evidence type="ECO:0000313" key="5">
    <source>
        <dbReference type="Proteomes" id="UP001304125"/>
    </source>
</evidence>
<dbReference type="Proteomes" id="UP001304125">
    <property type="component" value="Chromosome"/>
</dbReference>
<feature type="chain" id="PRO_5044705341" description="Secreted protein" evidence="2">
    <location>
        <begin position="20"/>
        <end position="178"/>
    </location>
</feature>
<dbReference type="AlphaFoldDB" id="A0AA96F750"/>
<dbReference type="EMBL" id="CP134880">
    <property type="protein sequence ID" value="WNM27190.1"/>
    <property type="molecule type" value="Genomic_DNA"/>
</dbReference>
<evidence type="ECO:0008006" key="6">
    <source>
        <dbReference type="Google" id="ProtNLM"/>
    </source>
</evidence>